<protein>
    <submittedName>
        <fullName evidence="1">Uncharacterized protein</fullName>
    </submittedName>
</protein>
<accession>G9YDJ9</accession>
<sequence>MFFVECCSIISQQKNKGTNRYSANVCRLSYSLVSFKINHF</sequence>
<dbReference type="HOGENOM" id="CLU_3290488_0_0_6"/>
<dbReference type="Proteomes" id="UP000005959">
    <property type="component" value="Unassembled WGS sequence"/>
</dbReference>
<comment type="caution">
    <text evidence="1">The sequence shown here is derived from an EMBL/GenBank/DDBJ whole genome shotgun (WGS) entry which is preliminary data.</text>
</comment>
<evidence type="ECO:0000313" key="2">
    <source>
        <dbReference type="Proteomes" id="UP000005959"/>
    </source>
</evidence>
<dbReference type="AlphaFoldDB" id="G9YDJ9"/>
<organism evidence="1 2">
    <name type="scientific">Hafnia alvei ATCC 51873</name>
    <dbReference type="NCBI Taxonomy" id="1002364"/>
    <lineage>
        <taxon>Bacteria</taxon>
        <taxon>Pseudomonadati</taxon>
        <taxon>Pseudomonadota</taxon>
        <taxon>Gammaproteobacteria</taxon>
        <taxon>Enterobacterales</taxon>
        <taxon>Hafniaceae</taxon>
        <taxon>Hafnia</taxon>
    </lineage>
</organism>
<evidence type="ECO:0000313" key="1">
    <source>
        <dbReference type="EMBL" id="EHM37709.1"/>
    </source>
</evidence>
<gene>
    <name evidence="1" type="ORF">HMPREF0454_04702</name>
</gene>
<name>G9YDJ9_HAFAL</name>
<proteinExistence type="predicted"/>
<dbReference type="EMBL" id="AGCI01000113">
    <property type="protein sequence ID" value="EHM37709.1"/>
    <property type="molecule type" value="Genomic_DNA"/>
</dbReference>
<reference evidence="1 2" key="1">
    <citation type="submission" date="2011-08" db="EMBL/GenBank/DDBJ databases">
        <authorList>
            <person name="Weinstock G."/>
            <person name="Sodergren E."/>
            <person name="Clifton S."/>
            <person name="Fulton L."/>
            <person name="Fulton B."/>
            <person name="Courtney L."/>
            <person name="Fronick C."/>
            <person name="Harrison M."/>
            <person name="Strong C."/>
            <person name="Farmer C."/>
            <person name="Delahaunty K."/>
            <person name="Markovic C."/>
            <person name="Hall O."/>
            <person name="Minx P."/>
            <person name="Tomlinson C."/>
            <person name="Mitreva M."/>
            <person name="Hou S."/>
            <person name="Chen J."/>
            <person name="Wollam A."/>
            <person name="Pepin K.H."/>
            <person name="Johnson M."/>
            <person name="Bhonagiri V."/>
            <person name="Zhang X."/>
            <person name="Suruliraj S."/>
            <person name="Warren W."/>
            <person name="Chinwalla A."/>
            <person name="Mardis E.R."/>
            <person name="Wilson R.K."/>
        </authorList>
    </citation>
    <scope>NUCLEOTIDE SEQUENCE [LARGE SCALE GENOMIC DNA]</scope>
    <source>
        <strain evidence="1 2">ATCC 51873</strain>
    </source>
</reference>